<dbReference type="PANTHER" id="PTHR43834:SF6">
    <property type="entry name" value="GTPASE DER"/>
    <property type="match status" value="1"/>
</dbReference>
<dbReference type="InterPro" id="IPR027417">
    <property type="entry name" value="P-loop_NTPase"/>
</dbReference>
<dbReference type="FunFam" id="3.30.300.20:FF:000004">
    <property type="entry name" value="GTPase Der"/>
    <property type="match status" value="1"/>
</dbReference>
<dbReference type="PRINTS" id="PR00326">
    <property type="entry name" value="GTP1OBG"/>
</dbReference>
<keyword evidence="4 10" id="KW-0677">Repeat</keyword>
<dbReference type="InterPro" id="IPR032859">
    <property type="entry name" value="KH_dom-like"/>
</dbReference>
<reference evidence="12" key="1">
    <citation type="submission" date="2021-01" db="EMBL/GenBank/DDBJ databases">
        <title>Marivirga sp. nov., isolated from intertidal surface sediments.</title>
        <authorList>
            <person name="Zhang M."/>
        </authorList>
    </citation>
    <scope>NUCLEOTIDE SEQUENCE</scope>
    <source>
        <strain evidence="12">SM1354</strain>
    </source>
</reference>
<dbReference type="Gene3D" id="3.30.300.20">
    <property type="match status" value="1"/>
</dbReference>
<dbReference type="GO" id="GO:0042254">
    <property type="term" value="P:ribosome biogenesis"/>
    <property type="evidence" value="ECO:0007669"/>
    <property type="project" value="UniProtKB-KW"/>
</dbReference>
<dbReference type="EMBL" id="JAERQG010000001">
    <property type="protein sequence ID" value="MBL0764470.1"/>
    <property type="molecule type" value="Genomic_DNA"/>
</dbReference>
<name>A0A937A6F8_9BACT</name>
<feature type="binding site" evidence="8">
    <location>
        <begin position="181"/>
        <end position="188"/>
    </location>
    <ligand>
        <name>GTP</name>
        <dbReference type="ChEBI" id="CHEBI:37565"/>
        <label>2</label>
    </ligand>
</feature>
<evidence type="ECO:0000256" key="3">
    <source>
        <dbReference type="ARBA" id="ARBA00022517"/>
    </source>
</evidence>
<dbReference type="SUPFAM" id="SSF52540">
    <property type="entry name" value="P-loop containing nucleoside triphosphate hydrolases"/>
    <property type="match status" value="2"/>
</dbReference>
<evidence type="ECO:0000256" key="7">
    <source>
        <dbReference type="ARBA" id="ARBA00032345"/>
    </source>
</evidence>
<dbReference type="GO" id="GO:0043022">
    <property type="term" value="F:ribosome binding"/>
    <property type="evidence" value="ECO:0007669"/>
    <property type="project" value="TreeGrafter"/>
</dbReference>
<dbReference type="NCBIfam" id="TIGR00231">
    <property type="entry name" value="small_GTP"/>
    <property type="match status" value="2"/>
</dbReference>
<evidence type="ECO:0000313" key="13">
    <source>
        <dbReference type="Proteomes" id="UP000642920"/>
    </source>
</evidence>
<dbReference type="FunFam" id="3.40.50.300:FF:000057">
    <property type="entry name" value="GTPase Der"/>
    <property type="match status" value="1"/>
</dbReference>
<feature type="binding site" evidence="8">
    <location>
        <begin position="228"/>
        <end position="232"/>
    </location>
    <ligand>
        <name>GTP</name>
        <dbReference type="ChEBI" id="CHEBI:37565"/>
        <label>2</label>
    </ligand>
</feature>
<evidence type="ECO:0000256" key="6">
    <source>
        <dbReference type="ARBA" id="ARBA00023134"/>
    </source>
</evidence>
<dbReference type="Gene3D" id="3.40.50.300">
    <property type="entry name" value="P-loop containing nucleotide triphosphate hydrolases"/>
    <property type="match status" value="2"/>
</dbReference>
<dbReference type="InterPro" id="IPR016484">
    <property type="entry name" value="GTPase_Der"/>
</dbReference>
<gene>
    <name evidence="8 12" type="primary">der</name>
    <name evidence="12" type="ORF">JKP34_04345</name>
</gene>
<dbReference type="FunFam" id="3.40.50.300:FF:000040">
    <property type="entry name" value="GTPase Der"/>
    <property type="match status" value="1"/>
</dbReference>
<evidence type="ECO:0000256" key="5">
    <source>
        <dbReference type="ARBA" id="ARBA00022741"/>
    </source>
</evidence>
<feature type="binding site" evidence="8">
    <location>
        <begin position="9"/>
        <end position="16"/>
    </location>
    <ligand>
        <name>GTP</name>
        <dbReference type="ChEBI" id="CHEBI:37565"/>
        <label>1</label>
    </ligand>
</feature>
<dbReference type="HAMAP" id="MF_00195">
    <property type="entry name" value="GTPase_Der"/>
    <property type="match status" value="1"/>
</dbReference>
<comment type="function">
    <text evidence="8 10">GTPase that plays an essential role in the late steps of ribosome biogenesis.</text>
</comment>
<keyword evidence="5 8" id="KW-0547">Nucleotide-binding</keyword>
<dbReference type="Proteomes" id="UP000642920">
    <property type="component" value="Unassembled WGS sequence"/>
</dbReference>
<organism evidence="12 13">
    <name type="scientific">Marivirga atlantica</name>
    <dbReference type="NCBI Taxonomy" id="1548457"/>
    <lineage>
        <taxon>Bacteria</taxon>
        <taxon>Pseudomonadati</taxon>
        <taxon>Bacteroidota</taxon>
        <taxon>Cytophagia</taxon>
        <taxon>Cytophagales</taxon>
        <taxon>Marivirgaceae</taxon>
        <taxon>Marivirga</taxon>
    </lineage>
</organism>
<evidence type="ECO:0000256" key="9">
    <source>
        <dbReference type="PROSITE-ProRule" id="PRU01049"/>
    </source>
</evidence>
<sequence>MSNIVAIVGRPNVGKSTFFNRLVEKKQAIMDNESGVTRDRQYGEAQWNGKKFTVIDTGGYVTGSEDIFESEIRKQVKEALGEASVILFMVDCHTGLTDLDKDFANIVREVKKPVYVVANKADNPEKSFMAGEFYALGFDEVFTISSASGSGTGEILDEIVNHLEDDHEDQFTGIPKISILGRPNAGKSSFLNALLGKERTIVTDLAGTTRDSIHTRYKLYGKDFILTDTAGLRKKTKQKDDIEFYSTIRAIQALQDSDVCIIMIDATRGFESQDMQIISLAHKYKKGIMIMVNKWDLIEKDGKTHDKFKKEIVEKLGPLSYVPIIFTSVLQKQRIFQAIETAMKIYEQRSEKLSTSELNDVMLKEIERYPPPALKGKYIKIKYVTQLPTYTPCFAFFCNLPQYIKPPYERYLENKLREHFDFSGVPIKLVFRKK</sequence>
<feature type="binding site" evidence="8">
    <location>
        <begin position="119"/>
        <end position="122"/>
    </location>
    <ligand>
        <name>GTP</name>
        <dbReference type="ChEBI" id="CHEBI:37565"/>
        <label>1</label>
    </ligand>
</feature>
<feature type="binding site" evidence="8">
    <location>
        <begin position="56"/>
        <end position="60"/>
    </location>
    <ligand>
        <name>GTP</name>
        <dbReference type="ChEBI" id="CHEBI:37565"/>
        <label>1</label>
    </ligand>
</feature>
<feature type="binding site" evidence="8">
    <location>
        <begin position="293"/>
        <end position="296"/>
    </location>
    <ligand>
        <name>GTP</name>
        <dbReference type="ChEBI" id="CHEBI:37565"/>
        <label>2</label>
    </ligand>
</feature>
<evidence type="ECO:0000256" key="2">
    <source>
        <dbReference type="ARBA" id="ARBA00020953"/>
    </source>
</evidence>
<evidence type="ECO:0000256" key="8">
    <source>
        <dbReference type="HAMAP-Rule" id="MF_00195"/>
    </source>
</evidence>
<dbReference type="InterPro" id="IPR006073">
    <property type="entry name" value="GTP-bd"/>
</dbReference>
<evidence type="ECO:0000256" key="1">
    <source>
        <dbReference type="ARBA" id="ARBA00008279"/>
    </source>
</evidence>
<dbReference type="CDD" id="cd01895">
    <property type="entry name" value="EngA2"/>
    <property type="match status" value="1"/>
</dbReference>
<dbReference type="InterPro" id="IPR005225">
    <property type="entry name" value="Small_GTP-bd"/>
</dbReference>
<dbReference type="RefSeq" id="WP_201918070.1">
    <property type="nucleotide sequence ID" value="NZ_JAERQG010000001.1"/>
</dbReference>
<dbReference type="PIRSF" id="PIRSF006485">
    <property type="entry name" value="GTP-binding_EngA"/>
    <property type="match status" value="1"/>
</dbReference>
<feature type="domain" description="EngA-type G" evidence="11">
    <location>
        <begin position="3"/>
        <end position="167"/>
    </location>
</feature>
<keyword evidence="6 8" id="KW-0342">GTP-binding</keyword>
<keyword evidence="3 8" id="KW-0690">Ribosome biogenesis</keyword>
<dbReference type="InterPro" id="IPR015946">
    <property type="entry name" value="KH_dom-like_a/b"/>
</dbReference>
<comment type="subunit">
    <text evidence="8">Associates with the 50S ribosomal subunit.</text>
</comment>
<dbReference type="CDD" id="cd01894">
    <property type="entry name" value="EngA1"/>
    <property type="match status" value="1"/>
</dbReference>
<dbReference type="PANTHER" id="PTHR43834">
    <property type="entry name" value="GTPASE DER"/>
    <property type="match status" value="1"/>
</dbReference>
<proteinExistence type="inferred from homology"/>
<dbReference type="Pfam" id="PF14714">
    <property type="entry name" value="KH_dom-like"/>
    <property type="match status" value="1"/>
</dbReference>
<dbReference type="Pfam" id="PF01926">
    <property type="entry name" value="MMR_HSR1"/>
    <property type="match status" value="2"/>
</dbReference>
<evidence type="ECO:0000256" key="10">
    <source>
        <dbReference type="RuleBase" id="RU004481"/>
    </source>
</evidence>
<protein>
    <recommendedName>
        <fullName evidence="2 8">GTPase Der</fullName>
    </recommendedName>
    <alternativeName>
        <fullName evidence="7 8">GTP-binding protein EngA</fullName>
    </alternativeName>
</protein>
<dbReference type="NCBIfam" id="TIGR03594">
    <property type="entry name" value="GTPase_EngA"/>
    <property type="match status" value="1"/>
</dbReference>
<keyword evidence="13" id="KW-1185">Reference proteome</keyword>
<evidence type="ECO:0000259" key="11">
    <source>
        <dbReference type="PROSITE" id="PS51712"/>
    </source>
</evidence>
<feature type="domain" description="EngA-type G" evidence="11">
    <location>
        <begin position="175"/>
        <end position="350"/>
    </location>
</feature>
<evidence type="ECO:0000313" key="12">
    <source>
        <dbReference type="EMBL" id="MBL0764470.1"/>
    </source>
</evidence>
<comment type="caution">
    <text evidence="12">The sequence shown here is derived from an EMBL/GenBank/DDBJ whole genome shotgun (WGS) entry which is preliminary data.</text>
</comment>
<dbReference type="GO" id="GO:0005525">
    <property type="term" value="F:GTP binding"/>
    <property type="evidence" value="ECO:0007669"/>
    <property type="project" value="UniProtKB-UniRule"/>
</dbReference>
<dbReference type="AlphaFoldDB" id="A0A937A6F8"/>
<dbReference type="InterPro" id="IPR031166">
    <property type="entry name" value="G_ENGA"/>
</dbReference>
<evidence type="ECO:0000256" key="4">
    <source>
        <dbReference type="ARBA" id="ARBA00022737"/>
    </source>
</evidence>
<accession>A0A937A6F8</accession>
<comment type="similarity">
    <text evidence="1 8 9 10">Belongs to the TRAFAC class TrmE-Era-EngA-EngB-Septin-like GTPase superfamily. EngA (Der) GTPase family.</text>
</comment>
<dbReference type="PROSITE" id="PS51712">
    <property type="entry name" value="G_ENGA"/>
    <property type="match status" value="2"/>
</dbReference>